<keyword evidence="3" id="KW-1185">Reference proteome</keyword>
<accession>A0AA37TCD4</accession>
<dbReference type="PROSITE" id="PS50943">
    <property type="entry name" value="HTH_CROC1"/>
    <property type="match status" value="1"/>
</dbReference>
<dbReference type="InterPro" id="IPR031856">
    <property type="entry name" value="YdaS_toxin-like"/>
</dbReference>
<name>A0AA37TCD4_9GAMM</name>
<gene>
    <name evidence="2" type="ORF">GCM10007877_34800</name>
</gene>
<proteinExistence type="predicted"/>
<dbReference type="Proteomes" id="UP001156870">
    <property type="component" value="Unassembled WGS sequence"/>
</dbReference>
<evidence type="ECO:0000259" key="1">
    <source>
        <dbReference type="PROSITE" id="PS50943"/>
    </source>
</evidence>
<evidence type="ECO:0000313" key="3">
    <source>
        <dbReference type="Proteomes" id="UP001156870"/>
    </source>
</evidence>
<evidence type="ECO:0000313" key="2">
    <source>
        <dbReference type="EMBL" id="GLS27761.1"/>
    </source>
</evidence>
<dbReference type="Gene3D" id="1.10.260.40">
    <property type="entry name" value="lambda repressor-like DNA-binding domains"/>
    <property type="match status" value="1"/>
</dbReference>
<sequence>MPNNQHVKRVAKIIGTQVELAKRLGVKPATVNQWVTGVRRVPPIRAVQMEDITDGVVSRIDLCPNFPWQTLEKAG</sequence>
<dbReference type="CDD" id="cd00093">
    <property type="entry name" value="HTH_XRE"/>
    <property type="match status" value="1"/>
</dbReference>
<dbReference type="GO" id="GO:0003677">
    <property type="term" value="F:DNA binding"/>
    <property type="evidence" value="ECO:0007669"/>
    <property type="project" value="InterPro"/>
</dbReference>
<protein>
    <recommendedName>
        <fullName evidence="1">HTH cro/C1-type domain-containing protein</fullName>
    </recommendedName>
</protein>
<dbReference type="InterPro" id="IPR010982">
    <property type="entry name" value="Lambda_DNA-bd_dom_sf"/>
</dbReference>
<dbReference type="AlphaFoldDB" id="A0AA37TCD4"/>
<comment type="caution">
    <text evidence="2">The sequence shown here is derived from an EMBL/GenBank/DDBJ whole genome shotgun (WGS) entry which is preliminary data.</text>
</comment>
<organism evidence="2 3">
    <name type="scientific">Marinibactrum halimedae</name>
    <dbReference type="NCBI Taxonomy" id="1444977"/>
    <lineage>
        <taxon>Bacteria</taxon>
        <taxon>Pseudomonadati</taxon>
        <taxon>Pseudomonadota</taxon>
        <taxon>Gammaproteobacteria</taxon>
        <taxon>Cellvibrionales</taxon>
        <taxon>Cellvibrionaceae</taxon>
        <taxon>Marinibactrum</taxon>
    </lineage>
</organism>
<feature type="domain" description="HTH cro/C1-type" evidence="1">
    <location>
        <begin position="16"/>
        <end position="62"/>
    </location>
</feature>
<dbReference type="EMBL" id="BSPD01000087">
    <property type="protein sequence ID" value="GLS27761.1"/>
    <property type="molecule type" value="Genomic_DNA"/>
</dbReference>
<reference evidence="2 3" key="1">
    <citation type="journal article" date="2014" name="Int. J. Syst. Evol. Microbiol.">
        <title>Complete genome sequence of Corynebacterium casei LMG S-19264T (=DSM 44701T), isolated from a smear-ripened cheese.</title>
        <authorList>
            <consortium name="US DOE Joint Genome Institute (JGI-PGF)"/>
            <person name="Walter F."/>
            <person name="Albersmeier A."/>
            <person name="Kalinowski J."/>
            <person name="Ruckert C."/>
        </authorList>
    </citation>
    <scope>NUCLEOTIDE SEQUENCE [LARGE SCALE GENOMIC DNA]</scope>
    <source>
        <strain evidence="2 3">NBRC 110095</strain>
    </source>
</reference>
<dbReference type="SUPFAM" id="SSF47413">
    <property type="entry name" value="lambda repressor-like DNA-binding domains"/>
    <property type="match status" value="1"/>
</dbReference>
<dbReference type="RefSeq" id="WP_232593507.1">
    <property type="nucleotide sequence ID" value="NZ_BSPD01000087.1"/>
</dbReference>
<dbReference type="Pfam" id="PF15943">
    <property type="entry name" value="YdaS_toxin"/>
    <property type="match status" value="1"/>
</dbReference>
<dbReference type="InterPro" id="IPR001387">
    <property type="entry name" value="Cro/C1-type_HTH"/>
</dbReference>